<dbReference type="PANTHER" id="PTHR30435">
    <property type="entry name" value="FLAGELLAR PROTEIN"/>
    <property type="match status" value="1"/>
</dbReference>
<dbReference type="GO" id="GO:0071978">
    <property type="term" value="P:bacterial-type flagellum-dependent swarming motility"/>
    <property type="evidence" value="ECO:0007669"/>
    <property type="project" value="TreeGrafter"/>
</dbReference>
<dbReference type="Proteomes" id="UP000813384">
    <property type="component" value="Unassembled WGS sequence"/>
</dbReference>
<reference evidence="6" key="2">
    <citation type="submission" date="2021-11" db="EMBL/GenBank/DDBJ databases">
        <authorList>
            <person name="Gilroy R."/>
        </authorList>
    </citation>
    <scope>NUCLEOTIDE SEQUENCE</scope>
    <source>
        <strain evidence="6">150</strain>
    </source>
</reference>
<organism evidence="6 7">
    <name type="scientific">Enterococcus aquimarinus</name>
    <dbReference type="NCBI Taxonomy" id="328396"/>
    <lineage>
        <taxon>Bacteria</taxon>
        <taxon>Bacillati</taxon>
        <taxon>Bacillota</taxon>
        <taxon>Bacilli</taxon>
        <taxon>Lactobacillales</taxon>
        <taxon>Enterococcaceae</taxon>
        <taxon>Enterococcus</taxon>
    </lineage>
</organism>
<dbReference type="AlphaFoldDB" id="A0A9E3ZSJ9"/>
<evidence type="ECO:0000259" key="3">
    <source>
        <dbReference type="Pfam" id="PF00460"/>
    </source>
</evidence>
<feature type="domain" description="Flagellar basal body rod protein N-terminal" evidence="3">
    <location>
        <begin position="13"/>
        <end position="35"/>
    </location>
</feature>
<keyword evidence="6" id="KW-0969">Cilium</keyword>
<evidence type="ECO:0000256" key="1">
    <source>
        <dbReference type="ARBA" id="ARBA00009677"/>
    </source>
</evidence>
<name>A0A9E3ZSJ9_9ENTE</name>
<evidence type="ECO:0000256" key="2">
    <source>
        <dbReference type="RuleBase" id="RU362116"/>
    </source>
</evidence>
<dbReference type="InterPro" id="IPR053967">
    <property type="entry name" value="LlgE_F_G-like_D1"/>
</dbReference>
<dbReference type="SUPFAM" id="SSF117143">
    <property type="entry name" value="Flagellar hook protein flgE"/>
    <property type="match status" value="1"/>
</dbReference>
<dbReference type="PANTHER" id="PTHR30435:SF19">
    <property type="entry name" value="FLAGELLAR BASAL-BODY ROD PROTEIN FLGG"/>
    <property type="match status" value="1"/>
</dbReference>
<evidence type="ECO:0000313" key="6">
    <source>
        <dbReference type="EMBL" id="MCC9272853.1"/>
    </source>
</evidence>
<accession>A0A9E3ZSJ9</accession>
<dbReference type="InterPro" id="IPR020013">
    <property type="entry name" value="Flagellar_FlgE/F/G"/>
</dbReference>
<evidence type="ECO:0000259" key="5">
    <source>
        <dbReference type="Pfam" id="PF22692"/>
    </source>
</evidence>
<evidence type="ECO:0000313" key="7">
    <source>
        <dbReference type="Proteomes" id="UP000813384"/>
    </source>
</evidence>
<comment type="caution">
    <text evidence="6">The sequence shown here is derived from an EMBL/GenBank/DDBJ whole genome shotgun (WGS) entry which is preliminary data.</text>
</comment>
<dbReference type="InterPro" id="IPR010930">
    <property type="entry name" value="Flg_bb/hook_C_dom"/>
</dbReference>
<proteinExistence type="inferred from homology"/>
<dbReference type="InterPro" id="IPR001444">
    <property type="entry name" value="Flag_bb_rod_N"/>
</dbReference>
<keyword evidence="2" id="KW-0975">Bacterial flagellum</keyword>
<feature type="domain" description="Flagellar basal-body/hook protein C-terminal" evidence="4">
    <location>
        <begin position="186"/>
        <end position="230"/>
    </location>
</feature>
<dbReference type="Pfam" id="PF22692">
    <property type="entry name" value="LlgE_F_G_D1"/>
    <property type="match status" value="1"/>
</dbReference>
<comment type="subcellular location">
    <subcellularLocation>
        <location evidence="2">Bacterial flagellum basal body</location>
    </subcellularLocation>
</comment>
<dbReference type="Pfam" id="PF06429">
    <property type="entry name" value="Flg_bbr_C"/>
    <property type="match status" value="1"/>
</dbReference>
<keyword evidence="6" id="KW-0966">Cell projection</keyword>
<feature type="domain" description="Flagellar hook protein FlgE/F/G-like D1" evidence="5">
    <location>
        <begin position="95"/>
        <end position="151"/>
    </location>
</feature>
<dbReference type="Pfam" id="PF00460">
    <property type="entry name" value="Flg_bb_rod"/>
    <property type="match status" value="1"/>
</dbReference>
<keyword evidence="6" id="KW-0282">Flagellum</keyword>
<evidence type="ECO:0000259" key="4">
    <source>
        <dbReference type="Pfam" id="PF06429"/>
    </source>
</evidence>
<dbReference type="EMBL" id="JAJJVO010000016">
    <property type="protein sequence ID" value="MCC9272853.1"/>
    <property type="molecule type" value="Genomic_DNA"/>
</dbReference>
<sequence>MIRSMDTLTKSFQLLQKRQENTSSNIANSQTSGYKSQRLFQQTLEEVEMHNYQGGPEVNQRNGIGAFTFGNELAGTSLNTQRGALEQTMRPTDYAVTSDGYFTVQLPNGQESYTRNGHFTTNDQNQFVTQEGYLVLGTNNQGVLADDVFPAFRISRFAEPQNVTSEGNGYYTSEQPAQVIENPQLRQGYLETSNVQVADEMVELIQTAREFEANQKALSTINQTLQKATNEIGRA</sequence>
<dbReference type="GO" id="GO:0009425">
    <property type="term" value="C:bacterial-type flagellum basal body"/>
    <property type="evidence" value="ECO:0007669"/>
    <property type="project" value="UniProtKB-SubCell"/>
</dbReference>
<comment type="similarity">
    <text evidence="1 2">Belongs to the flagella basal body rod proteins family.</text>
</comment>
<dbReference type="InterPro" id="IPR037925">
    <property type="entry name" value="FlgE/F/G-like"/>
</dbReference>
<protein>
    <submittedName>
        <fullName evidence="6">Flagellar hook-basal body complex protein</fullName>
    </submittedName>
</protein>
<gene>
    <name evidence="6" type="ORF">K8V42_00915</name>
</gene>
<reference evidence="6" key="1">
    <citation type="journal article" date="2021" name="PeerJ">
        <title>Extensive microbial diversity within the chicken gut microbiome revealed by metagenomics and culture.</title>
        <authorList>
            <person name="Gilroy R."/>
            <person name="Ravi A."/>
            <person name="Getino M."/>
            <person name="Pursley I."/>
            <person name="Horton D.L."/>
            <person name="Alikhan N.F."/>
            <person name="Baker D."/>
            <person name="Gharbi K."/>
            <person name="Hall N."/>
            <person name="Watson M."/>
            <person name="Adriaenssens E.M."/>
            <person name="Foster-Nyarko E."/>
            <person name="Jarju S."/>
            <person name="Secka A."/>
            <person name="Antonio M."/>
            <person name="Oren A."/>
            <person name="Chaudhuri R.R."/>
            <person name="La Ragione R."/>
            <person name="Hildebrand F."/>
            <person name="Pallen M.J."/>
        </authorList>
    </citation>
    <scope>NUCLEOTIDE SEQUENCE</scope>
    <source>
        <strain evidence="6">150</strain>
    </source>
</reference>
<dbReference type="NCBIfam" id="TIGR03506">
    <property type="entry name" value="FlgEFG_subfam"/>
    <property type="match status" value="1"/>
</dbReference>